<protein>
    <recommendedName>
        <fullName evidence="4">DUF3179 domain-containing protein</fullName>
    </recommendedName>
</protein>
<dbReference type="Pfam" id="PF11376">
    <property type="entry name" value="DUF3179"/>
    <property type="match status" value="1"/>
</dbReference>
<keyword evidence="3" id="KW-1185">Reference proteome</keyword>
<name>A0A9X1B6J9_9GAMM</name>
<keyword evidence="1" id="KW-0732">Signal</keyword>
<dbReference type="AlphaFoldDB" id="A0A9X1B6J9"/>
<accession>A0A9X1B6J9</accession>
<dbReference type="InterPro" id="IPR021516">
    <property type="entry name" value="DUF3179"/>
</dbReference>
<comment type="caution">
    <text evidence="2">The sequence shown here is derived from an EMBL/GenBank/DDBJ whole genome shotgun (WGS) entry which is preliminary data.</text>
</comment>
<feature type="signal peptide" evidence="1">
    <location>
        <begin position="1"/>
        <end position="30"/>
    </location>
</feature>
<evidence type="ECO:0000313" key="3">
    <source>
        <dbReference type="Proteomes" id="UP001138768"/>
    </source>
</evidence>
<dbReference type="RefSeq" id="WP_207148796.1">
    <property type="nucleotide sequence ID" value="NZ_NRRY01000054.1"/>
</dbReference>
<dbReference type="Proteomes" id="UP001138768">
    <property type="component" value="Unassembled WGS sequence"/>
</dbReference>
<organism evidence="2 3">
    <name type="scientific">Lamprobacter modestohalophilus</name>
    <dbReference type="NCBI Taxonomy" id="1064514"/>
    <lineage>
        <taxon>Bacteria</taxon>
        <taxon>Pseudomonadati</taxon>
        <taxon>Pseudomonadota</taxon>
        <taxon>Gammaproteobacteria</taxon>
        <taxon>Chromatiales</taxon>
        <taxon>Chromatiaceae</taxon>
        <taxon>Lamprobacter</taxon>
    </lineage>
</organism>
<gene>
    <name evidence="2" type="ORF">CKO42_21525</name>
</gene>
<feature type="chain" id="PRO_5040768889" description="DUF3179 domain-containing protein" evidence="1">
    <location>
        <begin position="31"/>
        <end position="322"/>
    </location>
</feature>
<evidence type="ECO:0000313" key="2">
    <source>
        <dbReference type="EMBL" id="MBK1620956.1"/>
    </source>
</evidence>
<reference evidence="2 3" key="1">
    <citation type="journal article" date="2020" name="Microorganisms">
        <title>Osmotic Adaptation and Compatible Solute Biosynthesis of Phototrophic Bacteria as Revealed from Genome Analyses.</title>
        <authorList>
            <person name="Imhoff J.F."/>
            <person name="Rahn T."/>
            <person name="Kunzel S."/>
            <person name="Keller A."/>
            <person name="Neulinger S.C."/>
        </authorList>
    </citation>
    <scope>NUCLEOTIDE SEQUENCE [LARGE SCALE GENOMIC DNA]</scope>
    <source>
        <strain evidence="2 3">DSM 25653</strain>
    </source>
</reference>
<sequence>MTQRLCSCSARPALVVVGLVALSANLLLDAAPTAPQINGFAVHNSLVPVAEIHAGGPDRDGIPAIDQPRFVEAEAVDFLTRDDEILGLVYQGEARAYPIKIMNWHEIVNDRIKGEPIAITYCPLCGSGIAFSAEQAGRELSFGVSGLLYNSDLLLYDRQTESLWSQIAKQAIAGPLAGSKLTALPLTHTTWGAWRRAHPQTQVLSTETGHRRNYDRAPYGGYSSHGELYFPVSARSKRYHPKERVLGVEVNGQFKAYPFAELSQTDGRVSDQLGGESIEVRFDWAQPSARAFDAEGNPLPATTLFWFAWYAFHPETEVYQAN</sequence>
<proteinExistence type="predicted"/>
<evidence type="ECO:0000256" key="1">
    <source>
        <dbReference type="SAM" id="SignalP"/>
    </source>
</evidence>
<dbReference type="EMBL" id="NRRY01000054">
    <property type="protein sequence ID" value="MBK1620956.1"/>
    <property type="molecule type" value="Genomic_DNA"/>
</dbReference>
<evidence type="ECO:0008006" key="4">
    <source>
        <dbReference type="Google" id="ProtNLM"/>
    </source>
</evidence>